<evidence type="ECO:0000313" key="4">
    <source>
        <dbReference type="Proteomes" id="UP000780801"/>
    </source>
</evidence>
<dbReference type="EMBL" id="JAABOA010005249">
    <property type="protein sequence ID" value="KAF9577136.1"/>
    <property type="molecule type" value="Genomic_DNA"/>
</dbReference>
<protein>
    <recommendedName>
        <fullName evidence="5">Ion transport domain-containing protein</fullName>
    </recommendedName>
</protein>
<organism evidence="3 4">
    <name type="scientific">Lunasporangiospora selenospora</name>
    <dbReference type="NCBI Taxonomy" id="979761"/>
    <lineage>
        <taxon>Eukaryota</taxon>
        <taxon>Fungi</taxon>
        <taxon>Fungi incertae sedis</taxon>
        <taxon>Mucoromycota</taxon>
        <taxon>Mortierellomycotina</taxon>
        <taxon>Mortierellomycetes</taxon>
        <taxon>Mortierellales</taxon>
        <taxon>Mortierellaceae</taxon>
        <taxon>Lunasporangiospora</taxon>
    </lineage>
</organism>
<evidence type="ECO:0008006" key="5">
    <source>
        <dbReference type="Google" id="ProtNLM"/>
    </source>
</evidence>
<dbReference type="OrthoDB" id="2377581at2759"/>
<keyword evidence="2" id="KW-0472">Membrane</keyword>
<keyword evidence="2" id="KW-0812">Transmembrane</keyword>
<feature type="coiled-coil region" evidence="1">
    <location>
        <begin position="97"/>
        <end position="155"/>
    </location>
</feature>
<evidence type="ECO:0000313" key="3">
    <source>
        <dbReference type="EMBL" id="KAF9577136.1"/>
    </source>
</evidence>
<reference evidence="3" key="1">
    <citation type="journal article" date="2020" name="Fungal Divers.">
        <title>Resolving the Mortierellaceae phylogeny through synthesis of multi-gene phylogenetics and phylogenomics.</title>
        <authorList>
            <person name="Vandepol N."/>
            <person name="Liber J."/>
            <person name="Desiro A."/>
            <person name="Na H."/>
            <person name="Kennedy M."/>
            <person name="Barry K."/>
            <person name="Grigoriev I.V."/>
            <person name="Miller A.N."/>
            <person name="O'Donnell K."/>
            <person name="Stajich J.E."/>
            <person name="Bonito G."/>
        </authorList>
    </citation>
    <scope>NUCLEOTIDE SEQUENCE</scope>
    <source>
        <strain evidence="3">KOD1015</strain>
    </source>
</reference>
<gene>
    <name evidence="3" type="ORF">BGW38_007846</name>
</gene>
<proteinExistence type="predicted"/>
<keyword evidence="4" id="KW-1185">Reference proteome</keyword>
<dbReference type="Proteomes" id="UP000780801">
    <property type="component" value="Unassembled WGS sequence"/>
</dbReference>
<dbReference type="AlphaFoldDB" id="A0A9P6K9Y0"/>
<name>A0A9P6K9Y0_9FUNG</name>
<sequence>GGRYDPVDDYFGAQDYSFHLMMIIYFFFTVILMLNVLIALINKAFEKGDDGWRLKWVENRLRYIESAENLSYNIPGFRKKYDIFPKEIYFSIPSRPIKDYQSKVEENNKKEEEVEVKNNTEALVQTLRDQIEEMKKKQNEQLSELKQLILESRRAPEP</sequence>
<feature type="non-terminal residue" evidence="3">
    <location>
        <position position="1"/>
    </location>
</feature>
<comment type="caution">
    <text evidence="3">The sequence shown here is derived from an EMBL/GenBank/DDBJ whole genome shotgun (WGS) entry which is preliminary data.</text>
</comment>
<evidence type="ECO:0000256" key="2">
    <source>
        <dbReference type="SAM" id="Phobius"/>
    </source>
</evidence>
<evidence type="ECO:0000256" key="1">
    <source>
        <dbReference type="SAM" id="Coils"/>
    </source>
</evidence>
<accession>A0A9P6K9Y0</accession>
<feature type="transmembrane region" description="Helical" evidence="2">
    <location>
        <begin position="20"/>
        <end position="41"/>
    </location>
</feature>
<keyword evidence="2" id="KW-1133">Transmembrane helix</keyword>
<keyword evidence="1" id="KW-0175">Coiled coil</keyword>